<evidence type="ECO:0000313" key="3">
    <source>
        <dbReference type="Proteomes" id="UP000242188"/>
    </source>
</evidence>
<dbReference type="Proteomes" id="UP000242188">
    <property type="component" value="Unassembled WGS sequence"/>
</dbReference>
<reference evidence="2 3" key="1">
    <citation type="journal article" date="2017" name="Nat. Ecol. Evol.">
        <title>Scallop genome provides insights into evolution of bilaterian karyotype and development.</title>
        <authorList>
            <person name="Wang S."/>
            <person name="Zhang J."/>
            <person name="Jiao W."/>
            <person name="Li J."/>
            <person name="Xun X."/>
            <person name="Sun Y."/>
            <person name="Guo X."/>
            <person name="Huan P."/>
            <person name="Dong B."/>
            <person name="Zhang L."/>
            <person name="Hu X."/>
            <person name="Sun X."/>
            <person name="Wang J."/>
            <person name="Zhao C."/>
            <person name="Wang Y."/>
            <person name="Wang D."/>
            <person name="Huang X."/>
            <person name="Wang R."/>
            <person name="Lv J."/>
            <person name="Li Y."/>
            <person name="Zhang Z."/>
            <person name="Liu B."/>
            <person name="Lu W."/>
            <person name="Hui Y."/>
            <person name="Liang J."/>
            <person name="Zhou Z."/>
            <person name="Hou R."/>
            <person name="Li X."/>
            <person name="Liu Y."/>
            <person name="Li H."/>
            <person name="Ning X."/>
            <person name="Lin Y."/>
            <person name="Zhao L."/>
            <person name="Xing Q."/>
            <person name="Dou J."/>
            <person name="Li Y."/>
            <person name="Mao J."/>
            <person name="Guo H."/>
            <person name="Dou H."/>
            <person name="Li T."/>
            <person name="Mu C."/>
            <person name="Jiang W."/>
            <person name="Fu Q."/>
            <person name="Fu X."/>
            <person name="Miao Y."/>
            <person name="Liu J."/>
            <person name="Yu Q."/>
            <person name="Li R."/>
            <person name="Liao H."/>
            <person name="Li X."/>
            <person name="Kong Y."/>
            <person name="Jiang Z."/>
            <person name="Chourrout D."/>
            <person name="Li R."/>
            <person name="Bao Z."/>
        </authorList>
    </citation>
    <scope>NUCLEOTIDE SEQUENCE [LARGE SCALE GENOMIC DNA]</scope>
    <source>
        <strain evidence="2 3">PY_sf001</strain>
    </source>
</reference>
<evidence type="ECO:0000313" key="2">
    <source>
        <dbReference type="EMBL" id="OWF41169.1"/>
    </source>
</evidence>
<dbReference type="STRING" id="6573.A0A210PXI0"/>
<name>A0A210PXI0_MIZYE</name>
<feature type="region of interest" description="Disordered" evidence="1">
    <location>
        <begin position="362"/>
        <end position="384"/>
    </location>
</feature>
<keyword evidence="3" id="KW-1185">Reference proteome</keyword>
<proteinExistence type="predicted"/>
<dbReference type="EMBL" id="NEDP02005417">
    <property type="protein sequence ID" value="OWF41169.1"/>
    <property type="molecule type" value="Genomic_DNA"/>
</dbReference>
<protein>
    <submittedName>
        <fullName evidence="2">Protein TBATA</fullName>
    </submittedName>
</protein>
<comment type="caution">
    <text evidence="2">The sequence shown here is derived from an EMBL/GenBank/DDBJ whole genome shotgun (WGS) entry which is preliminary data.</text>
</comment>
<accession>A0A210PXI0</accession>
<feature type="region of interest" description="Disordered" evidence="1">
    <location>
        <begin position="206"/>
        <end position="256"/>
    </location>
</feature>
<dbReference type="Pfam" id="PF15256">
    <property type="entry name" value="SPATIAL"/>
    <property type="match status" value="1"/>
</dbReference>
<dbReference type="InterPro" id="IPR037394">
    <property type="entry name" value="TBATA-like"/>
</dbReference>
<sequence length="466" mass="52007">MTAIVETGCVPSIRDVRYAAIRYTDFNVAFVRMSQSEVFRPSNGDLIARPGPVDEGFMASVDSFRKLGSRPSTNGGYRFGQLSQNSFFTRHNPHPNRVRHIKGLLDVPICAVNDNGYFSSPKYSLQFPPNAFNNNKMNNHGKVPVNAINVNSQLHPINTVTGLQYFTGLQSYPWREKAIPKVGMVPVTEAWRDELQQLTRILMGEEQQQKPQALLAPKEPERPRTLYSAETGRLIPPPSRAMSRGASRRASRQGAREPLLRHIAAQPDMESMVLSMLCQILQTEDINAVQAWLCSAGEREKTMVMDMIKAAMGSKETYYRHDYNPEFMDEQRTILPPIGEGQKQTMPGDMERTIDRLILEDNGVPGEPQMQSMGPKAPPKPVITDQDELTTNIRPPVSEAFKKQFSRPPTNAGRRSPIKTEAPPAPGTSFRFTTSAQGKREDAAANQSKPAPVDQQRADVTSPNTF</sequence>
<dbReference type="PANTHER" id="PTHR33772">
    <property type="entry name" value="THYMUS, BRAIN AND TESTES-ASSOCIATED"/>
    <property type="match status" value="1"/>
</dbReference>
<dbReference type="PANTHER" id="PTHR33772:SF1">
    <property type="entry name" value="PROTEIN TBATA"/>
    <property type="match status" value="1"/>
</dbReference>
<organism evidence="2 3">
    <name type="scientific">Mizuhopecten yessoensis</name>
    <name type="common">Japanese scallop</name>
    <name type="synonym">Patinopecten yessoensis</name>
    <dbReference type="NCBI Taxonomy" id="6573"/>
    <lineage>
        <taxon>Eukaryota</taxon>
        <taxon>Metazoa</taxon>
        <taxon>Spiralia</taxon>
        <taxon>Lophotrochozoa</taxon>
        <taxon>Mollusca</taxon>
        <taxon>Bivalvia</taxon>
        <taxon>Autobranchia</taxon>
        <taxon>Pteriomorphia</taxon>
        <taxon>Pectinida</taxon>
        <taxon>Pectinoidea</taxon>
        <taxon>Pectinidae</taxon>
        <taxon>Mizuhopecten</taxon>
    </lineage>
</organism>
<feature type="region of interest" description="Disordered" evidence="1">
    <location>
        <begin position="397"/>
        <end position="466"/>
    </location>
</feature>
<evidence type="ECO:0000256" key="1">
    <source>
        <dbReference type="SAM" id="MobiDB-lite"/>
    </source>
</evidence>
<dbReference type="AlphaFoldDB" id="A0A210PXI0"/>
<dbReference type="OrthoDB" id="9982103at2759"/>
<gene>
    <name evidence="2" type="ORF">KP79_PYT05079</name>
</gene>